<comment type="cofactor">
    <cofactor evidence="2">
        <name>Mg(2+)</name>
        <dbReference type="ChEBI" id="CHEBI:18420"/>
    </cofactor>
</comment>
<dbReference type="Gene3D" id="3.20.20.120">
    <property type="entry name" value="Enolase-like C-terminal domain"/>
    <property type="match status" value="1"/>
</dbReference>
<keyword evidence="7" id="KW-0460">Magnesium</keyword>
<evidence type="ECO:0000259" key="9">
    <source>
        <dbReference type="SMART" id="SM00922"/>
    </source>
</evidence>
<evidence type="ECO:0000313" key="11">
    <source>
        <dbReference type="Proteomes" id="UP001596074"/>
    </source>
</evidence>
<evidence type="ECO:0000256" key="5">
    <source>
        <dbReference type="ARBA" id="ARBA00011973"/>
    </source>
</evidence>
<feature type="domain" description="Mandelate racemase/muconate lactonizing enzyme C-terminal" evidence="9">
    <location>
        <begin position="187"/>
        <end position="281"/>
    </location>
</feature>
<dbReference type="InterPro" id="IPR013342">
    <property type="entry name" value="Mandelate_racemase_C"/>
</dbReference>
<proteinExistence type="inferred from homology"/>
<evidence type="ECO:0000256" key="4">
    <source>
        <dbReference type="ARBA" id="ARBA00009938"/>
    </source>
</evidence>
<name>A0ABW0ZU16_9ACTN</name>
<dbReference type="CDD" id="cd03323">
    <property type="entry name" value="D-glucarate_dehydratase"/>
    <property type="match status" value="1"/>
</dbReference>
<dbReference type="PANTHER" id="PTHR48080:SF4">
    <property type="entry name" value="GLUCARATE DEHYDRATASE"/>
    <property type="match status" value="1"/>
</dbReference>
<accession>A0ABW0ZU16</accession>
<dbReference type="SFLD" id="SFLDS00001">
    <property type="entry name" value="Enolase"/>
    <property type="match status" value="1"/>
</dbReference>
<dbReference type="SMART" id="SM00922">
    <property type="entry name" value="MR_MLE"/>
    <property type="match status" value="1"/>
</dbReference>
<comment type="catalytic activity">
    <reaction evidence="1">
        <text>D-glucarate = 5-dehydro-4-deoxy-D-glucarate + H2O</text>
        <dbReference type="Rhea" id="RHEA:14573"/>
        <dbReference type="ChEBI" id="CHEBI:15377"/>
        <dbReference type="ChEBI" id="CHEBI:30612"/>
        <dbReference type="ChEBI" id="CHEBI:42819"/>
        <dbReference type="EC" id="4.2.1.40"/>
    </reaction>
</comment>
<dbReference type="InterPro" id="IPR029017">
    <property type="entry name" value="Enolase-like_N"/>
</dbReference>
<sequence>MPKPPPNPSPEAAAPGPRTRQRIAAITVTPVAFRDLPLLNTVGVHEPYAIRAIVEVRTDEGLTGLGETYADTAHLARLRRAAEEITGTDVWDLNALARGVRASLAGDTGTGGHGMAGMVTNSSTADAVLSPFEVACLDIQGQAVGLPVSALLGGAVRDRVDYSAYLFYKWDAHPGQEPDAWGAALDPDGIVAQARRMIDGYGFSAIKLKGGVFPPDEEIAAIRALRAAFPDHPLRIDPNGAWTVETSIRVGQELDGVLEYLEDPTEGVEGMAEVARKVPMPLATNMCVVSFADIEPAVKRDAVGVVLSDHHFWGGLTRSRLLAGICETFGLGLSMHSNSHLGISLAAMTHLAAASPALTYACDTHWPWKDPGEDVIADGALMFSEGALAVPTAPGLGVTLDRDRLAALHEQYVKCGIRDRDDTGYMKRVDPSYELKKPRW</sequence>
<dbReference type="InterPro" id="IPR029065">
    <property type="entry name" value="Enolase_C-like"/>
</dbReference>
<evidence type="ECO:0000256" key="3">
    <source>
        <dbReference type="ARBA" id="ARBA00005183"/>
    </source>
</evidence>
<organism evidence="10 11">
    <name type="scientific">Actinomadura rugatobispora</name>
    <dbReference type="NCBI Taxonomy" id="1994"/>
    <lineage>
        <taxon>Bacteria</taxon>
        <taxon>Bacillati</taxon>
        <taxon>Actinomycetota</taxon>
        <taxon>Actinomycetes</taxon>
        <taxon>Streptosporangiales</taxon>
        <taxon>Thermomonosporaceae</taxon>
        <taxon>Actinomadura</taxon>
    </lineage>
</organism>
<keyword evidence="8" id="KW-0456">Lyase</keyword>
<evidence type="ECO:0000256" key="1">
    <source>
        <dbReference type="ARBA" id="ARBA00001426"/>
    </source>
</evidence>
<dbReference type="Pfam" id="PF02746">
    <property type="entry name" value="MR_MLE_N"/>
    <property type="match status" value="1"/>
</dbReference>
<keyword evidence="6" id="KW-0479">Metal-binding</keyword>
<evidence type="ECO:0000313" key="10">
    <source>
        <dbReference type="EMBL" id="MFC5745214.1"/>
    </source>
</evidence>
<dbReference type="PANTHER" id="PTHR48080">
    <property type="entry name" value="D-GALACTONATE DEHYDRATASE-RELATED"/>
    <property type="match status" value="1"/>
</dbReference>
<dbReference type="EMBL" id="JBHSON010000006">
    <property type="protein sequence ID" value="MFC5745214.1"/>
    <property type="molecule type" value="Genomic_DNA"/>
</dbReference>
<comment type="pathway">
    <text evidence="3">Carbohydrate acid metabolism; D-glucarate degradation; 2,5-dioxopentanoate from D-glucarate: step 1/2.</text>
</comment>
<comment type="caution">
    <text evidence="10">The sequence shown here is derived from an EMBL/GenBank/DDBJ whole genome shotgun (WGS) entry which is preliminary data.</text>
</comment>
<evidence type="ECO:0000256" key="2">
    <source>
        <dbReference type="ARBA" id="ARBA00001946"/>
    </source>
</evidence>
<reference evidence="11" key="1">
    <citation type="journal article" date="2019" name="Int. J. Syst. Evol. Microbiol.">
        <title>The Global Catalogue of Microorganisms (GCM) 10K type strain sequencing project: providing services to taxonomists for standard genome sequencing and annotation.</title>
        <authorList>
            <consortium name="The Broad Institute Genomics Platform"/>
            <consortium name="The Broad Institute Genome Sequencing Center for Infectious Disease"/>
            <person name="Wu L."/>
            <person name="Ma J."/>
        </authorList>
    </citation>
    <scope>NUCLEOTIDE SEQUENCE [LARGE SCALE GENOMIC DNA]</scope>
    <source>
        <strain evidence="11">KCTC 42087</strain>
    </source>
</reference>
<dbReference type="InterPro" id="IPR013341">
    <property type="entry name" value="Mandelate_racemase_N_dom"/>
</dbReference>
<dbReference type="Proteomes" id="UP001596074">
    <property type="component" value="Unassembled WGS sequence"/>
</dbReference>
<dbReference type="SUPFAM" id="SSF51604">
    <property type="entry name" value="Enolase C-terminal domain-like"/>
    <property type="match status" value="1"/>
</dbReference>
<dbReference type="RefSeq" id="WP_378280837.1">
    <property type="nucleotide sequence ID" value="NZ_JBHSON010000006.1"/>
</dbReference>
<dbReference type="EC" id="4.2.1.40" evidence="5"/>
<dbReference type="InterPro" id="IPR034598">
    <property type="entry name" value="GlucD-like"/>
</dbReference>
<dbReference type="InterPro" id="IPR036849">
    <property type="entry name" value="Enolase-like_C_sf"/>
</dbReference>
<dbReference type="InterPro" id="IPR034593">
    <property type="entry name" value="DgoD-like"/>
</dbReference>
<gene>
    <name evidence="10" type="ORF">ACFPZN_06280</name>
</gene>
<evidence type="ECO:0000256" key="8">
    <source>
        <dbReference type="ARBA" id="ARBA00023239"/>
    </source>
</evidence>
<dbReference type="SUPFAM" id="SSF54826">
    <property type="entry name" value="Enolase N-terminal domain-like"/>
    <property type="match status" value="1"/>
</dbReference>
<protein>
    <recommendedName>
        <fullName evidence="5">glucarate dehydratase</fullName>
        <ecNumber evidence="5">4.2.1.40</ecNumber>
    </recommendedName>
</protein>
<comment type="similarity">
    <text evidence="4">Belongs to the mandelate racemase/muconate lactonizing enzyme family. GlucD subfamily.</text>
</comment>
<dbReference type="Pfam" id="PF13378">
    <property type="entry name" value="MR_MLE_C"/>
    <property type="match status" value="1"/>
</dbReference>
<dbReference type="SFLD" id="SFLDG00055">
    <property type="entry name" value="glucarate_dehydratase"/>
    <property type="match status" value="1"/>
</dbReference>
<keyword evidence="11" id="KW-1185">Reference proteome</keyword>
<dbReference type="Gene3D" id="3.30.390.10">
    <property type="entry name" value="Enolase-like, N-terminal domain"/>
    <property type="match status" value="1"/>
</dbReference>
<evidence type="ECO:0000256" key="7">
    <source>
        <dbReference type="ARBA" id="ARBA00022842"/>
    </source>
</evidence>
<evidence type="ECO:0000256" key="6">
    <source>
        <dbReference type="ARBA" id="ARBA00022723"/>
    </source>
</evidence>